<comment type="caution">
    <text evidence="1">The sequence shown here is derived from an EMBL/GenBank/DDBJ whole genome shotgun (WGS) entry which is preliminary data.</text>
</comment>
<evidence type="ECO:0000313" key="1">
    <source>
        <dbReference type="EMBL" id="MCM2674563.1"/>
    </source>
</evidence>
<gene>
    <name evidence="1" type="ORF">NDM98_02920</name>
</gene>
<dbReference type="EMBL" id="JAMQJY010000001">
    <property type="protein sequence ID" value="MCM2674563.1"/>
    <property type="molecule type" value="Genomic_DNA"/>
</dbReference>
<protein>
    <submittedName>
        <fullName evidence="1">Uncharacterized protein</fullName>
    </submittedName>
</protein>
<accession>A0ABT0XGW4</accession>
<proteinExistence type="predicted"/>
<keyword evidence="2" id="KW-1185">Reference proteome</keyword>
<reference evidence="1" key="1">
    <citation type="submission" date="2022-06" db="EMBL/GenBank/DDBJ databases">
        <title>Alkalicoccobacillus porphyridii sp. nov., isolated from a marine red alga, Porphyridium purpureum and reclassification of Shouchella plakortidis and Shouchella gibsonii as Alkalicoccobacillus plakortidis comb. nov. and Alkalicoccobacillus gibsonii comb. nov.</title>
        <authorList>
            <person name="Kim K.H."/>
            <person name="Lee J.K."/>
            <person name="Han D.M."/>
            <person name="Baek J.H."/>
            <person name="Jeon C.O."/>
        </authorList>
    </citation>
    <scope>NUCLEOTIDE SEQUENCE</scope>
    <source>
        <strain evidence="1">DSM 19153</strain>
    </source>
</reference>
<sequence>MINQFEQPSILERAFLRSLGESVILKVMVSHGDIQLYFAPRIEKIVHNDTEDFYDISLRVIGFEGPHNPPYTLIKMTVRIPGNNFEKYSVLHYSHRVISNEELDELAKFAPD</sequence>
<evidence type="ECO:0000313" key="2">
    <source>
        <dbReference type="Proteomes" id="UP001203665"/>
    </source>
</evidence>
<name>A0ABT0XGW4_9BACI</name>
<organism evidence="1 2">
    <name type="scientific">Alkalicoccobacillus plakortidis</name>
    <dbReference type="NCBI Taxonomy" id="444060"/>
    <lineage>
        <taxon>Bacteria</taxon>
        <taxon>Bacillati</taxon>
        <taxon>Bacillota</taxon>
        <taxon>Bacilli</taxon>
        <taxon>Bacillales</taxon>
        <taxon>Bacillaceae</taxon>
        <taxon>Alkalicoccobacillus</taxon>
    </lineage>
</organism>
<dbReference type="RefSeq" id="WP_251604463.1">
    <property type="nucleotide sequence ID" value="NZ_JAMQJY010000001.1"/>
</dbReference>
<dbReference type="Proteomes" id="UP001203665">
    <property type="component" value="Unassembled WGS sequence"/>
</dbReference>